<dbReference type="EMBL" id="GGEC01054465">
    <property type="protein sequence ID" value="MBX34949.1"/>
    <property type="molecule type" value="Transcribed_RNA"/>
</dbReference>
<sequence>METTNKKALVSVSQFTQPKAHAFSSKA</sequence>
<protein>
    <submittedName>
        <fullName evidence="1">Uncharacterized protein</fullName>
    </submittedName>
</protein>
<reference evidence="1" key="1">
    <citation type="submission" date="2018-02" db="EMBL/GenBank/DDBJ databases">
        <title>Rhizophora mucronata_Transcriptome.</title>
        <authorList>
            <person name="Meera S.P."/>
            <person name="Sreeshan A."/>
            <person name="Augustine A."/>
        </authorList>
    </citation>
    <scope>NUCLEOTIDE SEQUENCE</scope>
    <source>
        <tissue evidence="1">Leaf</tissue>
    </source>
</reference>
<accession>A0A2P2MXM4</accession>
<organism evidence="1">
    <name type="scientific">Rhizophora mucronata</name>
    <name type="common">Asiatic mangrove</name>
    <dbReference type="NCBI Taxonomy" id="61149"/>
    <lineage>
        <taxon>Eukaryota</taxon>
        <taxon>Viridiplantae</taxon>
        <taxon>Streptophyta</taxon>
        <taxon>Embryophyta</taxon>
        <taxon>Tracheophyta</taxon>
        <taxon>Spermatophyta</taxon>
        <taxon>Magnoliopsida</taxon>
        <taxon>eudicotyledons</taxon>
        <taxon>Gunneridae</taxon>
        <taxon>Pentapetalae</taxon>
        <taxon>rosids</taxon>
        <taxon>fabids</taxon>
        <taxon>Malpighiales</taxon>
        <taxon>Rhizophoraceae</taxon>
        <taxon>Rhizophora</taxon>
    </lineage>
</organism>
<name>A0A2P2MXM4_RHIMU</name>
<proteinExistence type="predicted"/>
<dbReference type="AlphaFoldDB" id="A0A2P2MXM4"/>
<evidence type="ECO:0000313" key="1">
    <source>
        <dbReference type="EMBL" id="MBX34949.1"/>
    </source>
</evidence>